<evidence type="ECO:0000256" key="5">
    <source>
        <dbReference type="ARBA" id="ARBA00022847"/>
    </source>
</evidence>
<keyword evidence="6 9" id="KW-1133">Transmembrane helix</keyword>
<evidence type="ECO:0000256" key="8">
    <source>
        <dbReference type="ARBA" id="ARBA00023180"/>
    </source>
</evidence>
<feature type="transmembrane region" description="Helical" evidence="9">
    <location>
        <begin position="276"/>
        <end position="297"/>
    </location>
</feature>
<proteinExistence type="inferred from homology"/>
<feature type="region of interest" description="Disordered" evidence="10">
    <location>
        <begin position="528"/>
        <end position="559"/>
    </location>
</feature>
<feature type="region of interest" description="Disordered" evidence="10">
    <location>
        <begin position="1"/>
        <end position="25"/>
    </location>
</feature>
<evidence type="ECO:0000313" key="11">
    <source>
        <dbReference type="Proteomes" id="UP000694941"/>
    </source>
</evidence>
<evidence type="ECO:0000256" key="6">
    <source>
        <dbReference type="ARBA" id="ARBA00022989"/>
    </source>
</evidence>
<dbReference type="PROSITE" id="PS00714">
    <property type="entry name" value="NA_DICARBOXYL_SYMP_2"/>
    <property type="match status" value="1"/>
</dbReference>
<feature type="compositionally biased region" description="Polar residues" evidence="10">
    <location>
        <begin position="528"/>
        <end position="546"/>
    </location>
</feature>
<dbReference type="RefSeq" id="XP_022255335.1">
    <property type="nucleotide sequence ID" value="XM_022399627.1"/>
</dbReference>
<reference evidence="12" key="1">
    <citation type="submission" date="2025-08" db="UniProtKB">
        <authorList>
            <consortium name="RefSeq"/>
        </authorList>
    </citation>
    <scope>IDENTIFICATION</scope>
    <source>
        <tissue evidence="12">Muscle</tissue>
    </source>
</reference>
<keyword evidence="8" id="KW-0325">Glycoprotein</keyword>
<accession>A0ABM1THH9</accession>
<feature type="transmembrane region" description="Helical" evidence="9">
    <location>
        <begin position="421"/>
        <end position="453"/>
    </location>
</feature>
<dbReference type="Proteomes" id="UP000694941">
    <property type="component" value="Unplaced"/>
</dbReference>
<feature type="transmembrane region" description="Helical" evidence="9">
    <location>
        <begin position="238"/>
        <end position="256"/>
    </location>
</feature>
<protein>
    <recommendedName>
        <fullName evidence="9">Amino acid transporter</fullName>
    </recommendedName>
</protein>
<keyword evidence="7 9" id="KW-0472">Membrane</keyword>
<dbReference type="GeneID" id="106470986"/>
<keyword evidence="11" id="KW-1185">Reference proteome</keyword>
<evidence type="ECO:0000256" key="10">
    <source>
        <dbReference type="SAM" id="MobiDB-lite"/>
    </source>
</evidence>
<dbReference type="InterPro" id="IPR036458">
    <property type="entry name" value="Na:dicarbo_symporter_sf"/>
</dbReference>
<dbReference type="PRINTS" id="PR00173">
    <property type="entry name" value="EDTRNSPORT"/>
</dbReference>
<sequence>MKEQRPLLVRSHSNGFSASTTSPTIDTSDSLTVITGPRKGKVLSWLTDNLLLILTIFGVLLGILIGFLARFADYGEDAIMLVSFPGDILMRMLKMLILPLIISSMISGLAQLDPKSSGKMGSYALSYYFATTMLAAVVGIILVCSIHPGDPSIKEEVGSGTEDKSVSTLDAFLDLIRNMFPENLLQACFQQVETVYLEEKAKPSFIRTTMNTSNDTYFDNFTQVVDVRHLQYKDGTNVLGLIIFCIAFGIICGQVGQEGEIMVNFFIILNEIIMRIVVLVMWYSPFGIMSLIIGKIMSIKDLALTAQQLGFYMLTVITGLVIHAMITLPLIYFIFTRKNPLTFFRGMLQAWVTALGTASSAATLPITFRCLEENNNIDKRVTRFILPIGATVNMDGTALYEAVAALFIAQMNGISLSVGQIIAVSLTATAASIGAASVPSAGLVTMLLVLSAVGLPTNDISMIVAVDWLLDRIRTSINVLGDAFGAGIVDHLCKKELEKIDAEHARLEMEIAEAGYLRKPSLAARGSLSVNPSVDKTNSTKHNVAGSTGGYDVNSETQI</sequence>
<feature type="transmembrane region" description="Helical" evidence="9">
    <location>
        <begin position="347"/>
        <end position="372"/>
    </location>
</feature>
<feature type="transmembrane region" description="Helical" evidence="9">
    <location>
        <begin position="309"/>
        <end position="335"/>
    </location>
</feature>
<comment type="similarity">
    <text evidence="2 9">Belongs to the dicarboxylate/amino acid:cation symporter (DAACS) (TC 2.A.23) family.</text>
</comment>
<name>A0ABM1THH9_LIMPO</name>
<dbReference type="PANTHER" id="PTHR11958">
    <property type="entry name" value="SODIUM/DICARBOXYLATE SYMPORTER-RELATED"/>
    <property type="match status" value="1"/>
</dbReference>
<keyword evidence="4 9" id="KW-0812">Transmembrane</keyword>
<dbReference type="InterPro" id="IPR001991">
    <property type="entry name" value="Na-dicarboxylate_symporter"/>
</dbReference>
<comment type="subcellular location">
    <subcellularLocation>
        <location evidence="1 9">Membrane</location>
        <topology evidence="1 9">Multi-pass membrane protein</topology>
    </subcellularLocation>
</comment>
<dbReference type="SUPFAM" id="SSF118215">
    <property type="entry name" value="Proton glutamate symport protein"/>
    <property type="match status" value="1"/>
</dbReference>
<feature type="transmembrane region" description="Helical" evidence="9">
    <location>
        <begin position="50"/>
        <end position="72"/>
    </location>
</feature>
<evidence type="ECO:0000256" key="7">
    <source>
        <dbReference type="ARBA" id="ARBA00023136"/>
    </source>
</evidence>
<organism evidence="11 12">
    <name type="scientific">Limulus polyphemus</name>
    <name type="common">Atlantic horseshoe crab</name>
    <dbReference type="NCBI Taxonomy" id="6850"/>
    <lineage>
        <taxon>Eukaryota</taxon>
        <taxon>Metazoa</taxon>
        <taxon>Ecdysozoa</taxon>
        <taxon>Arthropoda</taxon>
        <taxon>Chelicerata</taxon>
        <taxon>Merostomata</taxon>
        <taxon>Xiphosura</taxon>
        <taxon>Limulidae</taxon>
        <taxon>Limulus</taxon>
    </lineage>
</organism>
<evidence type="ECO:0000313" key="12">
    <source>
        <dbReference type="RefSeq" id="XP_022255335.1"/>
    </source>
</evidence>
<gene>
    <name evidence="12" type="primary">LOC106470986</name>
</gene>
<evidence type="ECO:0000256" key="1">
    <source>
        <dbReference type="ARBA" id="ARBA00004141"/>
    </source>
</evidence>
<feature type="transmembrane region" description="Helical" evidence="9">
    <location>
        <begin position="93"/>
        <end position="112"/>
    </location>
</feature>
<keyword evidence="5 9" id="KW-0769">Symport</keyword>
<evidence type="ECO:0000256" key="9">
    <source>
        <dbReference type="RuleBase" id="RU361216"/>
    </source>
</evidence>
<dbReference type="Gene3D" id="1.10.3860.10">
    <property type="entry name" value="Sodium:dicarboxylate symporter"/>
    <property type="match status" value="1"/>
</dbReference>
<dbReference type="InterPro" id="IPR050746">
    <property type="entry name" value="DAACS"/>
</dbReference>
<dbReference type="Pfam" id="PF00375">
    <property type="entry name" value="SDF"/>
    <property type="match status" value="1"/>
</dbReference>
<evidence type="ECO:0000256" key="3">
    <source>
        <dbReference type="ARBA" id="ARBA00022448"/>
    </source>
</evidence>
<evidence type="ECO:0000256" key="2">
    <source>
        <dbReference type="ARBA" id="ARBA00006148"/>
    </source>
</evidence>
<evidence type="ECO:0000256" key="4">
    <source>
        <dbReference type="ARBA" id="ARBA00022692"/>
    </source>
</evidence>
<feature type="transmembrane region" description="Helical" evidence="9">
    <location>
        <begin position="124"/>
        <end position="144"/>
    </location>
</feature>
<dbReference type="PANTHER" id="PTHR11958:SF99">
    <property type="entry name" value="SODIUM-DEPENDENT EXCITATORY AMINO ACID TRANSPORTER GLT-6-RELATED"/>
    <property type="match status" value="1"/>
</dbReference>
<dbReference type="InterPro" id="IPR018107">
    <property type="entry name" value="Na-dicarboxylate_symporter_CS"/>
</dbReference>
<dbReference type="PROSITE" id="PS00713">
    <property type="entry name" value="NA_DICARBOXYL_SYMP_1"/>
    <property type="match status" value="1"/>
</dbReference>
<keyword evidence="3 9" id="KW-0813">Transport</keyword>